<protein>
    <submittedName>
        <fullName evidence="1">DUF4089 domain-containing protein</fullName>
    </submittedName>
</protein>
<sequence>MEVFAPAKTACRNGRKSASIHNSLTSGELAMAEDRVGEALRISAAAIGLALPPETLEGVRANAVLLEAHAAKLADFPLPDDPHP</sequence>
<keyword evidence="2" id="KW-1185">Reference proteome</keyword>
<name>A0A5D9C7J7_9SPHN</name>
<dbReference type="Pfam" id="PF13318">
    <property type="entry name" value="AtzG-like"/>
    <property type="match status" value="1"/>
</dbReference>
<gene>
    <name evidence="1" type="ORF">FYJ91_09845</name>
</gene>
<evidence type="ECO:0000313" key="2">
    <source>
        <dbReference type="Proteomes" id="UP000322077"/>
    </source>
</evidence>
<organism evidence="1 2">
    <name type="scientific">Sphingomonas montanisoli</name>
    <dbReference type="NCBI Taxonomy" id="2606412"/>
    <lineage>
        <taxon>Bacteria</taxon>
        <taxon>Pseudomonadati</taxon>
        <taxon>Pseudomonadota</taxon>
        <taxon>Alphaproteobacteria</taxon>
        <taxon>Sphingomonadales</taxon>
        <taxon>Sphingomonadaceae</taxon>
        <taxon>Sphingomonas</taxon>
    </lineage>
</organism>
<dbReference type="Proteomes" id="UP000322077">
    <property type="component" value="Unassembled WGS sequence"/>
</dbReference>
<accession>A0A5D9C7J7</accession>
<comment type="caution">
    <text evidence="1">The sequence shown here is derived from an EMBL/GenBank/DDBJ whole genome shotgun (WGS) entry which is preliminary data.</text>
</comment>
<reference evidence="1 2" key="1">
    <citation type="submission" date="2019-08" db="EMBL/GenBank/DDBJ databases">
        <authorList>
            <person name="Wang G."/>
            <person name="Xu Z."/>
        </authorList>
    </citation>
    <scope>NUCLEOTIDE SEQUENCE [LARGE SCALE GENOMIC DNA]</scope>
    <source>
        <strain evidence="1 2">ZX</strain>
    </source>
</reference>
<dbReference type="InterPro" id="IPR025148">
    <property type="entry name" value="AtzG-like"/>
</dbReference>
<dbReference type="AlphaFoldDB" id="A0A5D9C7J7"/>
<dbReference type="EMBL" id="VTOU01000002">
    <property type="protein sequence ID" value="TZG27848.1"/>
    <property type="molecule type" value="Genomic_DNA"/>
</dbReference>
<evidence type="ECO:0000313" key="1">
    <source>
        <dbReference type="EMBL" id="TZG27848.1"/>
    </source>
</evidence>
<proteinExistence type="predicted"/>